<dbReference type="GO" id="GO:0032259">
    <property type="term" value="P:methylation"/>
    <property type="evidence" value="ECO:0007669"/>
    <property type="project" value="UniProtKB-KW"/>
</dbReference>
<proteinExistence type="predicted"/>
<dbReference type="Proteomes" id="UP000569329">
    <property type="component" value="Unassembled WGS sequence"/>
</dbReference>
<evidence type="ECO:0000256" key="2">
    <source>
        <dbReference type="ARBA" id="ARBA00022679"/>
    </source>
</evidence>
<organism evidence="4 5">
    <name type="scientific">Halosaccharopolyspora lacisalsi</name>
    <dbReference type="NCBI Taxonomy" id="1000566"/>
    <lineage>
        <taxon>Bacteria</taxon>
        <taxon>Bacillati</taxon>
        <taxon>Actinomycetota</taxon>
        <taxon>Actinomycetes</taxon>
        <taxon>Pseudonocardiales</taxon>
        <taxon>Pseudonocardiaceae</taxon>
        <taxon>Halosaccharopolyspora</taxon>
    </lineage>
</organism>
<dbReference type="InterPro" id="IPR050362">
    <property type="entry name" value="Cation-dep_OMT"/>
</dbReference>
<keyword evidence="1 4" id="KW-0489">Methyltransferase</keyword>
<protein>
    <submittedName>
        <fullName evidence="4">Putative O-methyltransferase YrrM</fullName>
    </submittedName>
</protein>
<evidence type="ECO:0000256" key="3">
    <source>
        <dbReference type="ARBA" id="ARBA00022691"/>
    </source>
</evidence>
<dbReference type="Gene3D" id="3.40.50.150">
    <property type="entry name" value="Vaccinia Virus protein VP39"/>
    <property type="match status" value="1"/>
</dbReference>
<dbReference type="GO" id="GO:0008757">
    <property type="term" value="F:S-adenosylmethionine-dependent methyltransferase activity"/>
    <property type="evidence" value="ECO:0007669"/>
    <property type="project" value="TreeGrafter"/>
</dbReference>
<dbReference type="GO" id="GO:0008171">
    <property type="term" value="F:O-methyltransferase activity"/>
    <property type="evidence" value="ECO:0007669"/>
    <property type="project" value="InterPro"/>
</dbReference>
<name>A0A839DQD1_9PSEU</name>
<dbReference type="PROSITE" id="PS51682">
    <property type="entry name" value="SAM_OMT_I"/>
    <property type="match status" value="1"/>
</dbReference>
<keyword evidence="2 4" id="KW-0808">Transferase</keyword>
<dbReference type="AlphaFoldDB" id="A0A839DQD1"/>
<gene>
    <name evidence="4" type="ORF">FHX42_000278</name>
</gene>
<accession>A0A839DQD1</accession>
<dbReference type="PANTHER" id="PTHR10509">
    <property type="entry name" value="O-METHYLTRANSFERASE-RELATED"/>
    <property type="match status" value="1"/>
</dbReference>
<keyword evidence="5" id="KW-1185">Reference proteome</keyword>
<reference evidence="4 5" key="1">
    <citation type="submission" date="2020-07" db="EMBL/GenBank/DDBJ databases">
        <title>Sequencing the genomes of 1000 actinobacteria strains.</title>
        <authorList>
            <person name="Klenk H.-P."/>
        </authorList>
    </citation>
    <scope>NUCLEOTIDE SEQUENCE [LARGE SCALE GENOMIC DNA]</scope>
    <source>
        <strain evidence="4 5">DSM 45975</strain>
    </source>
</reference>
<dbReference type="InterPro" id="IPR002935">
    <property type="entry name" value="SAM_O-MeTrfase"/>
</dbReference>
<evidence type="ECO:0000256" key="1">
    <source>
        <dbReference type="ARBA" id="ARBA00022603"/>
    </source>
</evidence>
<evidence type="ECO:0000313" key="5">
    <source>
        <dbReference type="Proteomes" id="UP000569329"/>
    </source>
</evidence>
<dbReference type="Pfam" id="PF01596">
    <property type="entry name" value="Methyltransf_3"/>
    <property type="match status" value="1"/>
</dbReference>
<dbReference type="PANTHER" id="PTHR10509:SF85">
    <property type="entry name" value="O-METHYLTRANSFERASE RV1220C-RELATED"/>
    <property type="match status" value="1"/>
</dbReference>
<comment type="caution">
    <text evidence="4">The sequence shown here is derived from an EMBL/GenBank/DDBJ whole genome shotgun (WGS) entry which is preliminary data.</text>
</comment>
<dbReference type="EMBL" id="JACGWZ010000001">
    <property type="protein sequence ID" value="MBA8822949.1"/>
    <property type="molecule type" value="Genomic_DNA"/>
</dbReference>
<keyword evidence="3" id="KW-0949">S-adenosyl-L-methionine</keyword>
<evidence type="ECO:0000313" key="4">
    <source>
        <dbReference type="EMBL" id="MBA8822949.1"/>
    </source>
</evidence>
<dbReference type="InterPro" id="IPR029063">
    <property type="entry name" value="SAM-dependent_MTases_sf"/>
</dbReference>
<dbReference type="SUPFAM" id="SSF53335">
    <property type="entry name" value="S-adenosyl-L-methionine-dependent methyltransferases"/>
    <property type="match status" value="1"/>
</dbReference>
<dbReference type="CDD" id="cd02440">
    <property type="entry name" value="AdoMet_MTases"/>
    <property type="match status" value="1"/>
</dbReference>
<sequence>MAPDVADKSPAPESLPATTEAALRYLTSVLRARAVVEVGTGSGATSLALLEGMHPDGVLTSIDIDPEAQRLARAAFAEAGVPAKRTRLITGLAPQVLPRLAEGAYDLVFVDAAKREYPRYLELGVELLRLGGTMVFTGVLADEPHDPARRDVDNLALQELVRAVDEDERLLPAVFPVGAGLLALARV</sequence>